<dbReference type="EMBL" id="JAUEDK010000007">
    <property type="protein sequence ID" value="MDN0074453.1"/>
    <property type="molecule type" value="Genomic_DNA"/>
</dbReference>
<evidence type="ECO:0000313" key="5">
    <source>
        <dbReference type="EMBL" id="MDN0074453.1"/>
    </source>
</evidence>
<dbReference type="InterPro" id="IPR001387">
    <property type="entry name" value="Cro/C1-type_HTH"/>
</dbReference>
<dbReference type="Pfam" id="PF07883">
    <property type="entry name" value="Cupin_2"/>
    <property type="match status" value="1"/>
</dbReference>
<dbReference type="Proteomes" id="UP001168540">
    <property type="component" value="Unassembled WGS sequence"/>
</dbReference>
<dbReference type="PANTHER" id="PTHR46797:SF23">
    <property type="entry name" value="HTH-TYPE TRANSCRIPTIONAL REGULATOR SUTR"/>
    <property type="match status" value="1"/>
</dbReference>
<dbReference type="InterPro" id="IPR010982">
    <property type="entry name" value="Lambda_DNA-bd_dom_sf"/>
</dbReference>
<dbReference type="PROSITE" id="PS50943">
    <property type="entry name" value="HTH_CROC1"/>
    <property type="match status" value="1"/>
</dbReference>
<accession>A0ABT7XL78</accession>
<feature type="domain" description="HTH cro/C1-type" evidence="4">
    <location>
        <begin position="17"/>
        <end position="71"/>
    </location>
</feature>
<comment type="caution">
    <text evidence="5">The sequence shown here is derived from an EMBL/GenBank/DDBJ whole genome shotgun (WGS) entry which is preliminary data.</text>
</comment>
<keyword evidence="1" id="KW-0805">Transcription regulation</keyword>
<dbReference type="Pfam" id="PF01381">
    <property type="entry name" value="HTH_3"/>
    <property type="match status" value="1"/>
</dbReference>
<dbReference type="SUPFAM" id="SSF47413">
    <property type="entry name" value="lambda repressor-like DNA-binding domains"/>
    <property type="match status" value="1"/>
</dbReference>
<dbReference type="CDD" id="cd00093">
    <property type="entry name" value="HTH_XRE"/>
    <property type="match status" value="1"/>
</dbReference>
<sequence>MTDSATLPVILTVSANLRAARQRKGLSQEKLAAAAGVSRRMLVNIEAGESNVSLATLDRLASALGLSFAELVHEAGTDPASPVRVWQRSDSHGTLLQSVRQGRQTVELWQWQLGAGERYDADADPAGSHEIVYVVAGTLRLELPEEVRQLSAGDSIAYASDCRYTYLNPGSTPLVFTKNVLLAGAGTAE</sequence>
<dbReference type="RefSeq" id="WP_289829023.1">
    <property type="nucleotide sequence ID" value="NZ_JAUEDK010000007.1"/>
</dbReference>
<evidence type="ECO:0000256" key="3">
    <source>
        <dbReference type="ARBA" id="ARBA00023163"/>
    </source>
</evidence>
<dbReference type="InterPro" id="IPR013096">
    <property type="entry name" value="Cupin_2"/>
</dbReference>
<protein>
    <submittedName>
        <fullName evidence="5">XRE family transcriptional regulator</fullName>
    </submittedName>
</protein>
<dbReference type="InterPro" id="IPR014710">
    <property type="entry name" value="RmlC-like_jellyroll"/>
</dbReference>
<dbReference type="SUPFAM" id="SSF51182">
    <property type="entry name" value="RmlC-like cupins"/>
    <property type="match status" value="1"/>
</dbReference>
<proteinExistence type="predicted"/>
<dbReference type="Gene3D" id="2.60.120.10">
    <property type="entry name" value="Jelly Rolls"/>
    <property type="match status" value="1"/>
</dbReference>
<dbReference type="InterPro" id="IPR011051">
    <property type="entry name" value="RmlC_Cupin_sf"/>
</dbReference>
<gene>
    <name evidence="5" type="ORF">QU481_06030</name>
</gene>
<evidence type="ECO:0000259" key="4">
    <source>
        <dbReference type="PROSITE" id="PS50943"/>
    </source>
</evidence>
<evidence type="ECO:0000256" key="1">
    <source>
        <dbReference type="ARBA" id="ARBA00023015"/>
    </source>
</evidence>
<keyword evidence="6" id="KW-1185">Reference proteome</keyword>
<evidence type="ECO:0000256" key="2">
    <source>
        <dbReference type="ARBA" id="ARBA00023125"/>
    </source>
</evidence>
<keyword evidence="3" id="KW-0804">Transcription</keyword>
<dbReference type="InterPro" id="IPR050807">
    <property type="entry name" value="TransReg_Diox_bact_type"/>
</dbReference>
<dbReference type="Gene3D" id="1.10.260.40">
    <property type="entry name" value="lambda repressor-like DNA-binding domains"/>
    <property type="match status" value="1"/>
</dbReference>
<reference evidence="5" key="1">
    <citation type="submission" date="2023-06" db="EMBL/GenBank/DDBJ databases">
        <authorList>
            <person name="Zhang S."/>
        </authorList>
    </citation>
    <scope>NUCLEOTIDE SEQUENCE</scope>
    <source>
        <strain evidence="5">SG2303</strain>
    </source>
</reference>
<dbReference type="SMART" id="SM00530">
    <property type="entry name" value="HTH_XRE"/>
    <property type="match status" value="1"/>
</dbReference>
<keyword evidence="2" id="KW-0238">DNA-binding</keyword>
<evidence type="ECO:0000313" key="6">
    <source>
        <dbReference type="Proteomes" id="UP001168540"/>
    </source>
</evidence>
<name>A0ABT7XL78_9NEIS</name>
<organism evidence="5 6">
    <name type="scientific">Crenobacter oryzisoli</name>
    <dbReference type="NCBI Taxonomy" id="3056844"/>
    <lineage>
        <taxon>Bacteria</taxon>
        <taxon>Pseudomonadati</taxon>
        <taxon>Pseudomonadota</taxon>
        <taxon>Betaproteobacteria</taxon>
        <taxon>Neisseriales</taxon>
        <taxon>Neisseriaceae</taxon>
        <taxon>Crenobacter</taxon>
    </lineage>
</organism>
<dbReference type="PANTHER" id="PTHR46797">
    <property type="entry name" value="HTH-TYPE TRANSCRIPTIONAL REGULATOR"/>
    <property type="match status" value="1"/>
</dbReference>
<dbReference type="CDD" id="cd02209">
    <property type="entry name" value="cupin_XRE_C"/>
    <property type="match status" value="1"/>
</dbReference>